<evidence type="ECO:0000313" key="6">
    <source>
        <dbReference type="EMBL" id="JAS13548.1"/>
    </source>
</evidence>
<organism evidence="6">
    <name type="scientific">Clastoptera arizonana</name>
    <name type="common">Arizona spittle bug</name>
    <dbReference type="NCBI Taxonomy" id="38151"/>
    <lineage>
        <taxon>Eukaryota</taxon>
        <taxon>Metazoa</taxon>
        <taxon>Ecdysozoa</taxon>
        <taxon>Arthropoda</taxon>
        <taxon>Hexapoda</taxon>
        <taxon>Insecta</taxon>
        <taxon>Pterygota</taxon>
        <taxon>Neoptera</taxon>
        <taxon>Paraneoptera</taxon>
        <taxon>Hemiptera</taxon>
        <taxon>Auchenorrhyncha</taxon>
        <taxon>Cercopoidea</taxon>
        <taxon>Clastopteridae</taxon>
        <taxon>Clastoptera</taxon>
    </lineage>
</organism>
<name>A0A1B6CJG2_9HEMI</name>
<keyword evidence="4 5" id="KW-0472">Membrane</keyword>
<dbReference type="PANTHER" id="PTHR21284">
    <property type="entry name" value="EG:80H7.2 PROTEIN"/>
    <property type="match status" value="1"/>
</dbReference>
<dbReference type="InterPro" id="IPR004031">
    <property type="entry name" value="PMP22/EMP/MP20/Claudin"/>
</dbReference>
<feature type="transmembrane region" description="Helical" evidence="5">
    <location>
        <begin position="87"/>
        <end position="114"/>
    </location>
</feature>
<comment type="subcellular location">
    <subcellularLocation>
        <location evidence="1">Membrane</location>
        <topology evidence="1">Multi-pass membrane protein</topology>
    </subcellularLocation>
</comment>
<sequence length="177" mass="20325">MGLWTHCFRSLPDPQDEYQRRFYVGCRWIFDPFTTGYEKIRGYLVPWYIIITQFFFTLAFLGVLGSFILVLLFFLCFGPEQRRFIQLITLIGGIMVGVGVSGGLAVIVFVLTANRDNWMLGHSNNFFGWSFALAVAGVIEALVAGTLFLTEAHIQKKKRKYLKESQTRFEVEQETKA</sequence>
<feature type="transmembrane region" description="Helical" evidence="5">
    <location>
        <begin position="126"/>
        <end position="150"/>
    </location>
</feature>
<evidence type="ECO:0000256" key="1">
    <source>
        <dbReference type="ARBA" id="ARBA00004141"/>
    </source>
</evidence>
<dbReference type="AlphaFoldDB" id="A0A1B6CJG2"/>
<keyword evidence="2 5" id="KW-0812">Transmembrane</keyword>
<protein>
    <submittedName>
        <fullName evidence="6">Uncharacterized protein</fullName>
    </submittedName>
</protein>
<dbReference type="GO" id="GO:0019991">
    <property type="term" value="P:septate junction assembly"/>
    <property type="evidence" value="ECO:0007669"/>
    <property type="project" value="TreeGrafter"/>
</dbReference>
<dbReference type="Gene3D" id="1.20.140.150">
    <property type="match status" value="1"/>
</dbReference>
<feature type="transmembrane region" description="Helical" evidence="5">
    <location>
        <begin position="47"/>
        <end position="75"/>
    </location>
</feature>
<dbReference type="EMBL" id="GEDC01023750">
    <property type="protein sequence ID" value="JAS13548.1"/>
    <property type="molecule type" value="Transcribed_RNA"/>
</dbReference>
<evidence type="ECO:0000256" key="5">
    <source>
        <dbReference type="SAM" id="Phobius"/>
    </source>
</evidence>
<dbReference type="GO" id="GO:0016020">
    <property type="term" value="C:membrane"/>
    <property type="evidence" value="ECO:0007669"/>
    <property type="project" value="UniProtKB-SubCell"/>
</dbReference>
<reference evidence="6" key="1">
    <citation type="submission" date="2015-12" db="EMBL/GenBank/DDBJ databases">
        <title>De novo transcriptome assembly of four potential Pierce s Disease insect vectors from Arizona vineyards.</title>
        <authorList>
            <person name="Tassone E.E."/>
        </authorList>
    </citation>
    <scope>NUCLEOTIDE SEQUENCE</scope>
</reference>
<dbReference type="GO" id="GO:0005918">
    <property type="term" value="C:septate junction"/>
    <property type="evidence" value="ECO:0007669"/>
    <property type="project" value="TreeGrafter"/>
</dbReference>
<dbReference type="PANTHER" id="PTHR21284:SF6">
    <property type="entry name" value="SINUOUS"/>
    <property type="match status" value="1"/>
</dbReference>
<proteinExistence type="predicted"/>
<evidence type="ECO:0000256" key="4">
    <source>
        <dbReference type="ARBA" id="ARBA00023136"/>
    </source>
</evidence>
<accession>A0A1B6CJG2</accession>
<gene>
    <name evidence="6" type="ORF">g.38785</name>
</gene>
<keyword evidence="3 5" id="KW-1133">Transmembrane helix</keyword>
<dbReference type="Pfam" id="PF13903">
    <property type="entry name" value="Claudin_2"/>
    <property type="match status" value="1"/>
</dbReference>
<evidence type="ECO:0000256" key="2">
    <source>
        <dbReference type="ARBA" id="ARBA00022692"/>
    </source>
</evidence>
<dbReference type="GO" id="GO:0035151">
    <property type="term" value="P:regulation of tube size, open tracheal system"/>
    <property type="evidence" value="ECO:0007669"/>
    <property type="project" value="TreeGrafter"/>
</dbReference>
<evidence type="ECO:0000256" key="3">
    <source>
        <dbReference type="ARBA" id="ARBA00022989"/>
    </source>
</evidence>